<dbReference type="PANTHER" id="PTHR45627">
    <property type="entry name" value="ADENYLATE CYCLASE TYPE 1"/>
    <property type="match status" value="1"/>
</dbReference>
<keyword evidence="3" id="KW-0472">Membrane</keyword>
<feature type="transmembrane region" description="Helical" evidence="3">
    <location>
        <begin position="46"/>
        <end position="72"/>
    </location>
</feature>
<keyword evidence="2" id="KW-0456">Lyase</keyword>
<keyword evidence="3" id="KW-1133">Transmembrane helix</keyword>
<evidence type="ECO:0000256" key="1">
    <source>
        <dbReference type="ARBA" id="ARBA00022741"/>
    </source>
</evidence>
<accession>A0AAW1CV39</accession>
<dbReference type="GO" id="GO:0007193">
    <property type="term" value="P:adenylate cyclase-inhibiting G protein-coupled receptor signaling pathway"/>
    <property type="evidence" value="ECO:0007669"/>
    <property type="project" value="TreeGrafter"/>
</dbReference>
<keyword evidence="1" id="KW-0547">Nucleotide-binding</keyword>
<evidence type="ECO:0000313" key="5">
    <source>
        <dbReference type="EMBL" id="KAK9502708.1"/>
    </source>
</evidence>
<dbReference type="AlphaFoldDB" id="A0AAW1CV39"/>
<feature type="transmembrane region" description="Helical" evidence="3">
    <location>
        <begin position="20"/>
        <end position="39"/>
    </location>
</feature>
<gene>
    <name evidence="5" type="ORF">O3M35_011422</name>
</gene>
<dbReference type="PANTHER" id="PTHR45627:SF12">
    <property type="entry name" value="ADENYLATE CYCLASE TYPE 2"/>
    <property type="match status" value="1"/>
</dbReference>
<feature type="transmembrane region" description="Helical" evidence="3">
    <location>
        <begin position="78"/>
        <end position="94"/>
    </location>
</feature>
<evidence type="ECO:0000256" key="3">
    <source>
        <dbReference type="SAM" id="Phobius"/>
    </source>
</evidence>
<dbReference type="GO" id="GO:0007189">
    <property type="term" value="P:adenylate cyclase-activating G protein-coupled receptor signaling pathway"/>
    <property type="evidence" value="ECO:0007669"/>
    <property type="project" value="TreeGrafter"/>
</dbReference>
<feature type="domain" description="Adenylate cyclase N-terminal" evidence="4">
    <location>
        <begin position="3"/>
        <end position="216"/>
    </location>
</feature>
<keyword evidence="6" id="KW-1185">Reference proteome</keyword>
<evidence type="ECO:0000256" key="2">
    <source>
        <dbReference type="ARBA" id="ARBA00023239"/>
    </source>
</evidence>
<dbReference type="Pfam" id="PF16214">
    <property type="entry name" value="AC_N"/>
    <property type="match status" value="1"/>
</dbReference>
<keyword evidence="3" id="KW-0812">Transmembrane</keyword>
<sequence length="223" mass="24156">MELEELYRRYKDRLKNSLFVSLLYVFSASLAVILLAIFLQPQTPSVLSCCLLSISLFVLLGVAAICCIFGPLSGLPSVAVSFLSVTLLATIALLSGQMSSIAAFSLLLGCLTCLPLGAPSSLALAVTVATARVALAVKDADPQLGRWFKFGSESVFLCTGICVGMYYRRMTENAHERTFAGTRTCIESRVKLECEKEQQEQLLLSVIPAYIAAEVSALSRFHN</sequence>
<name>A0AAW1CV39_9HEMI</name>
<dbReference type="EMBL" id="JAPXFL010000008">
    <property type="protein sequence ID" value="KAK9502708.1"/>
    <property type="molecule type" value="Genomic_DNA"/>
</dbReference>
<dbReference type="InterPro" id="IPR032628">
    <property type="entry name" value="AC_N"/>
</dbReference>
<reference evidence="5 6" key="1">
    <citation type="submission" date="2022-12" db="EMBL/GenBank/DDBJ databases">
        <title>Chromosome-level genome assembly of true bugs.</title>
        <authorList>
            <person name="Ma L."/>
            <person name="Li H."/>
        </authorList>
    </citation>
    <scope>NUCLEOTIDE SEQUENCE [LARGE SCALE GENOMIC DNA]</scope>
    <source>
        <strain evidence="5">Lab_2022b</strain>
    </source>
</reference>
<organism evidence="5 6">
    <name type="scientific">Rhynocoris fuscipes</name>
    <dbReference type="NCBI Taxonomy" id="488301"/>
    <lineage>
        <taxon>Eukaryota</taxon>
        <taxon>Metazoa</taxon>
        <taxon>Ecdysozoa</taxon>
        <taxon>Arthropoda</taxon>
        <taxon>Hexapoda</taxon>
        <taxon>Insecta</taxon>
        <taxon>Pterygota</taxon>
        <taxon>Neoptera</taxon>
        <taxon>Paraneoptera</taxon>
        <taxon>Hemiptera</taxon>
        <taxon>Heteroptera</taxon>
        <taxon>Panheteroptera</taxon>
        <taxon>Cimicomorpha</taxon>
        <taxon>Reduviidae</taxon>
        <taxon>Harpactorinae</taxon>
        <taxon>Harpactorini</taxon>
        <taxon>Rhynocoris</taxon>
    </lineage>
</organism>
<dbReference type="GO" id="GO:0006171">
    <property type="term" value="P:cAMP biosynthetic process"/>
    <property type="evidence" value="ECO:0007669"/>
    <property type="project" value="TreeGrafter"/>
</dbReference>
<dbReference type="GO" id="GO:0005886">
    <property type="term" value="C:plasma membrane"/>
    <property type="evidence" value="ECO:0007669"/>
    <property type="project" value="TreeGrafter"/>
</dbReference>
<proteinExistence type="predicted"/>
<dbReference type="Proteomes" id="UP001461498">
    <property type="component" value="Unassembled WGS sequence"/>
</dbReference>
<comment type="caution">
    <text evidence="5">The sequence shown here is derived from an EMBL/GenBank/DDBJ whole genome shotgun (WGS) entry which is preliminary data.</text>
</comment>
<dbReference type="GO" id="GO:0000166">
    <property type="term" value="F:nucleotide binding"/>
    <property type="evidence" value="ECO:0007669"/>
    <property type="project" value="UniProtKB-KW"/>
</dbReference>
<evidence type="ECO:0000313" key="6">
    <source>
        <dbReference type="Proteomes" id="UP001461498"/>
    </source>
</evidence>
<protein>
    <recommendedName>
        <fullName evidence="4">Adenylate cyclase N-terminal domain-containing protein</fullName>
    </recommendedName>
</protein>
<feature type="transmembrane region" description="Helical" evidence="3">
    <location>
        <begin position="106"/>
        <end position="135"/>
    </location>
</feature>
<evidence type="ECO:0000259" key="4">
    <source>
        <dbReference type="Pfam" id="PF16214"/>
    </source>
</evidence>
<dbReference type="GO" id="GO:0004016">
    <property type="term" value="F:adenylate cyclase activity"/>
    <property type="evidence" value="ECO:0007669"/>
    <property type="project" value="TreeGrafter"/>
</dbReference>